<evidence type="ECO:0000313" key="2">
    <source>
        <dbReference type="Proteomes" id="UP000003163"/>
    </source>
</evidence>
<dbReference type="AlphaFoldDB" id="J9DJ07"/>
<dbReference type="VEuPathDB" id="MicrosporidiaDB:EDEG_04000"/>
<gene>
    <name evidence="1" type="ORF">EDEG_04000</name>
</gene>
<organism evidence="1 2">
    <name type="scientific">Edhazardia aedis (strain USNM 41457)</name>
    <name type="common">Microsporidian parasite</name>
    <dbReference type="NCBI Taxonomy" id="1003232"/>
    <lineage>
        <taxon>Eukaryota</taxon>
        <taxon>Fungi</taxon>
        <taxon>Fungi incertae sedis</taxon>
        <taxon>Microsporidia</taxon>
        <taxon>Edhazardia</taxon>
    </lineage>
</organism>
<dbReference type="InParanoid" id="J9DJ07"/>
<evidence type="ECO:0000313" key="1">
    <source>
        <dbReference type="EMBL" id="EJW01372.1"/>
    </source>
</evidence>
<protein>
    <submittedName>
        <fullName evidence="1">Uncharacterized protein</fullName>
    </submittedName>
</protein>
<reference evidence="1 2" key="1">
    <citation type="submission" date="2011-08" db="EMBL/GenBank/DDBJ databases">
        <authorList>
            <person name="Liu Z.J."/>
            <person name="Shi F.L."/>
            <person name="Lu J.Q."/>
            <person name="Li M."/>
            <person name="Wang Z.L."/>
        </authorList>
    </citation>
    <scope>NUCLEOTIDE SEQUENCE [LARGE SCALE GENOMIC DNA]</scope>
    <source>
        <strain evidence="1 2">USNM 41457</strain>
    </source>
</reference>
<proteinExistence type="predicted"/>
<dbReference type="Proteomes" id="UP000003163">
    <property type="component" value="Unassembled WGS sequence"/>
</dbReference>
<dbReference type="EMBL" id="AFBI03000174">
    <property type="protein sequence ID" value="EJW01372.1"/>
    <property type="molecule type" value="Genomic_DNA"/>
</dbReference>
<keyword evidence="2" id="KW-1185">Reference proteome</keyword>
<reference evidence="2" key="2">
    <citation type="submission" date="2015-07" db="EMBL/GenBank/DDBJ databases">
        <title>Contrasting host-pathogen interactions and genome evolution in two generalist and specialist microsporidian pathogens of mosquitoes.</title>
        <authorList>
            <consortium name="The Broad Institute Genomics Platform"/>
            <consortium name="The Broad Institute Genome Sequencing Center for Infectious Disease"/>
            <person name="Cuomo C.A."/>
            <person name="Sanscrainte N.D."/>
            <person name="Goldberg J.M."/>
            <person name="Heiman D."/>
            <person name="Young S."/>
            <person name="Zeng Q."/>
            <person name="Becnel J.J."/>
            <person name="Birren B.W."/>
        </authorList>
    </citation>
    <scope>NUCLEOTIDE SEQUENCE [LARGE SCALE GENOMIC DNA]</scope>
    <source>
        <strain evidence="2">USNM 41457</strain>
    </source>
</reference>
<sequence length="134" mass="15975">MILLVKKDNSDVICKLYRKSDILIREQIRKIMGEKYFLNLTDPANIFIIFNIENVDYEKLIQGSIKSMDFQYSIEILKYLINNGIKEELKIFYKALLENGCFQVISKCNNEIEFLDKEKHETLYFILNNTYIKN</sequence>
<comment type="caution">
    <text evidence="1">The sequence shown here is derived from an EMBL/GenBank/DDBJ whole genome shotgun (WGS) entry which is preliminary data.</text>
</comment>
<dbReference type="HOGENOM" id="CLU_1896180_0_0_1"/>
<accession>J9DJ07</accession>
<name>J9DJ07_EDHAE</name>